<feature type="transmembrane region" description="Helical" evidence="1">
    <location>
        <begin position="565"/>
        <end position="584"/>
    </location>
</feature>
<dbReference type="OrthoDB" id="5427350at2759"/>
<reference evidence="3 4" key="1">
    <citation type="journal article" date="2018" name="Proc. Natl. Acad. Sci. U.S.A.">
        <title>Linking secondary metabolites to gene clusters through genome sequencing of six diverse Aspergillus species.</title>
        <authorList>
            <person name="Kaerboelling I."/>
            <person name="Vesth T.C."/>
            <person name="Frisvad J.C."/>
            <person name="Nybo J.L."/>
            <person name="Theobald S."/>
            <person name="Kuo A."/>
            <person name="Bowyer P."/>
            <person name="Matsuda Y."/>
            <person name="Mondo S."/>
            <person name="Lyhne E.K."/>
            <person name="Kogle M.E."/>
            <person name="Clum A."/>
            <person name="Lipzen A."/>
            <person name="Salamov A."/>
            <person name="Ngan C.Y."/>
            <person name="Daum C."/>
            <person name="Chiniquy J."/>
            <person name="Barry K."/>
            <person name="LaButti K."/>
            <person name="Haridas S."/>
            <person name="Simmons B.A."/>
            <person name="Magnuson J.K."/>
            <person name="Mortensen U.H."/>
            <person name="Larsen T.O."/>
            <person name="Grigoriev I.V."/>
            <person name="Baker S.E."/>
            <person name="Andersen M.R."/>
        </authorList>
    </citation>
    <scope>NUCLEOTIDE SEQUENCE [LARGE SCALE GENOMIC DNA]</scope>
    <source>
        <strain evidence="3 4">IBT 24754</strain>
    </source>
</reference>
<dbReference type="SUPFAM" id="SSF63829">
    <property type="entry name" value="Calcium-dependent phosphotriesterase"/>
    <property type="match status" value="1"/>
</dbReference>
<proteinExistence type="predicted"/>
<dbReference type="GeneID" id="63813071"/>
<keyword evidence="1" id="KW-0812">Transmembrane</keyword>
<evidence type="ECO:0008006" key="5">
    <source>
        <dbReference type="Google" id="ProtNLM"/>
    </source>
</evidence>
<evidence type="ECO:0000256" key="1">
    <source>
        <dbReference type="SAM" id="Phobius"/>
    </source>
</evidence>
<keyword evidence="1" id="KW-1133">Transmembrane helix</keyword>
<dbReference type="Pfam" id="PF14269">
    <property type="entry name" value="Arylsulfotran_2"/>
    <property type="match status" value="1"/>
</dbReference>
<dbReference type="AlphaFoldDB" id="A0A2T5M5V9"/>
<feature type="chain" id="PRO_5015526868" description="ASST-domain-containing protein" evidence="2">
    <location>
        <begin position="19"/>
        <end position="605"/>
    </location>
</feature>
<sequence length="605" mass="68503">MISPWILVILVWTLGGVAFDLSNGEDLHSFMTMPEARPIKFNVTYHDRSRVSAGFFFVAPYWNFIVDPPVNRWMPCQMGPHIYDADGHLVWSGACQFGDHNVFDFRMTDNIDDQQHLTFVKAHSFNWDSKGEAYVLNHKYEIENIVGVTNQLPTFDTHEFRVLDGGRSALVTQYRGAQRSFADFSRSSEYSWVIEGGLLELDMDTGEVLYDWNSAQELSLSESYQLHPDAVPDPNPQGHDFLHVNSVDKDSLGNYLLSARYTSTIYYISAAEHRILWRLGGKKSDFTMDFTFSGQHDARFRFTNSTHMILSLFNNGGVDEYHDEDCSSGLIVLLDLQSKHATRLGYLPRPDKGLTPSRGNFQFLPNGNYLLNWVNGGYMTEFSPDGQVLMEARFHSDRYSTYRAYKFDFHGQPTHPPAVVAQVHGSSDTGYMTLVYTSWNGATDIVEWVFYAQHNRSAPAVRIGSASKIGFETVFSTPGYFDWISVEAIDLYGKVLGGRRRSGFHRTRVPAEWEMDHREDRGNGNGNGTHPYPTPDNPETTLFAGEDPGGPVVESELPAEGRSTFLLAMVLFVSCLGMGALYCFRLSFRFGGWRRAYYHLVRSGS</sequence>
<feature type="signal peptide" evidence="2">
    <location>
        <begin position="1"/>
        <end position="18"/>
    </location>
</feature>
<dbReference type="RefSeq" id="XP_040755310.1">
    <property type="nucleotide sequence ID" value="XM_040896189.1"/>
</dbReference>
<name>A0A2T5M5V9_9EURO</name>
<gene>
    <name evidence="3" type="ORF">P175DRAFT_0497032</name>
</gene>
<evidence type="ECO:0000313" key="4">
    <source>
        <dbReference type="Proteomes" id="UP000244073"/>
    </source>
</evidence>
<organism evidence="3 4">
    <name type="scientific">Aspergillus ochraceoroseus IBT 24754</name>
    <dbReference type="NCBI Taxonomy" id="1392256"/>
    <lineage>
        <taxon>Eukaryota</taxon>
        <taxon>Fungi</taxon>
        <taxon>Dikarya</taxon>
        <taxon>Ascomycota</taxon>
        <taxon>Pezizomycotina</taxon>
        <taxon>Eurotiomycetes</taxon>
        <taxon>Eurotiomycetidae</taxon>
        <taxon>Eurotiales</taxon>
        <taxon>Aspergillaceae</taxon>
        <taxon>Aspergillus</taxon>
        <taxon>Aspergillus subgen. Nidulantes</taxon>
    </lineage>
</organism>
<evidence type="ECO:0000313" key="3">
    <source>
        <dbReference type="EMBL" id="PTU23918.1"/>
    </source>
</evidence>
<accession>A0A2T5M5V9</accession>
<keyword evidence="1" id="KW-0472">Membrane</keyword>
<protein>
    <recommendedName>
        <fullName evidence="5">ASST-domain-containing protein</fullName>
    </recommendedName>
</protein>
<evidence type="ECO:0000256" key="2">
    <source>
        <dbReference type="SAM" id="SignalP"/>
    </source>
</evidence>
<keyword evidence="2" id="KW-0732">Signal</keyword>
<dbReference type="InterPro" id="IPR053143">
    <property type="entry name" value="Arylsulfate_ST"/>
</dbReference>
<dbReference type="InterPro" id="IPR039535">
    <property type="entry name" value="ASST-like"/>
</dbReference>
<comment type="caution">
    <text evidence="3">The sequence shown here is derived from an EMBL/GenBank/DDBJ whole genome shotgun (WGS) entry which is preliminary data.</text>
</comment>
<dbReference type="Proteomes" id="UP000244073">
    <property type="component" value="Unassembled WGS sequence"/>
</dbReference>
<dbReference type="PANTHER" id="PTHR35340:SF8">
    <property type="entry name" value="ASST-DOMAIN-CONTAINING PROTEIN"/>
    <property type="match status" value="1"/>
</dbReference>
<dbReference type="VEuPathDB" id="FungiDB:P175DRAFT_0497032"/>
<dbReference type="EMBL" id="MSFN02000001">
    <property type="protein sequence ID" value="PTU23918.1"/>
    <property type="molecule type" value="Genomic_DNA"/>
</dbReference>
<dbReference type="PANTHER" id="PTHR35340">
    <property type="entry name" value="PQQ ENZYME REPEAT PROTEIN-RELATED"/>
    <property type="match status" value="1"/>
</dbReference>